<reference evidence="1 2" key="1">
    <citation type="submission" date="2020-07" db="EMBL/GenBank/DDBJ databases">
        <authorList>
            <person name="Sun Q."/>
        </authorList>
    </citation>
    <scope>NUCLEOTIDE SEQUENCE [LARGE SCALE GENOMIC DNA]</scope>
    <source>
        <strain evidence="1 2">MAH-1</strain>
    </source>
</reference>
<organism evidence="1 2">
    <name type="scientific">Flavobacterium agri</name>
    <dbReference type="NCBI Taxonomy" id="2743471"/>
    <lineage>
        <taxon>Bacteria</taxon>
        <taxon>Pseudomonadati</taxon>
        <taxon>Bacteroidota</taxon>
        <taxon>Flavobacteriia</taxon>
        <taxon>Flavobacteriales</taxon>
        <taxon>Flavobacteriaceae</taxon>
        <taxon>Flavobacterium</taxon>
    </lineage>
</organism>
<gene>
    <name evidence="1" type="ORF">HZF10_00055</name>
</gene>
<proteinExistence type="predicted"/>
<evidence type="ECO:0000313" key="1">
    <source>
        <dbReference type="EMBL" id="NYA69292.1"/>
    </source>
</evidence>
<dbReference type="EMBL" id="JACBJI010000001">
    <property type="protein sequence ID" value="NYA69292.1"/>
    <property type="molecule type" value="Genomic_DNA"/>
</dbReference>
<dbReference type="Proteomes" id="UP000535020">
    <property type="component" value="Unassembled WGS sequence"/>
</dbReference>
<protein>
    <submittedName>
        <fullName evidence="1">Uncharacterized protein</fullName>
    </submittedName>
</protein>
<keyword evidence="2" id="KW-1185">Reference proteome</keyword>
<comment type="caution">
    <text evidence="1">The sequence shown here is derived from an EMBL/GenBank/DDBJ whole genome shotgun (WGS) entry which is preliminary data.</text>
</comment>
<name>A0A7Y8XYV8_9FLAO</name>
<sequence>MFEKYTYKQKLLALMAIFVLMAATAYKRSYRNLFELYFQNAELKAKAVDIKKKSAEFARIRKDKQTFDALLGSEKGSKELVQQNIMAFTSRRGGVSIQELAPIHSFSTEDYQANTNQLDVTGSLDGMLRLAYGFETDFRDSRLFALHFYKTKFNMRETLHLKLFFQNYESNK</sequence>
<dbReference type="AlphaFoldDB" id="A0A7Y8XYV8"/>
<accession>A0A7Y8XYV8</accession>
<evidence type="ECO:0000313" key="2">
    <source>
        <dbReference type="Proteomes" id="UP000535020"/>
    </source>
</evidence>
<dbReference type="RefSeq" id="WP_176004118.1">
    <property type="nucleotide sequence ID" value="NZ_JABWMI010000001.1"/>
</dbReference>